<keyword evidence="1" id="KW-0812">Transmembrane</keyword>
<feature type="transmembrane region" description="Helical" evidence="1">
    <location>
        <begin position="7"/>
        <end position="27"/>
    </location>
</feature>
<feature type="domain" description="2EXR" evidence="2">
    <location>
        <begin position="181"/>
        <end position="278"/>
    </location>
</feature>
<dbReference type="EMBL" id="CP009817">
    <property type="protein sequence ID" value="ATZ56391.1"/>
    <property type="molecule type" value="Genomic_DNA"/>
</dbReference>
<evidence type="ECO:0000256" key="1">
    <source>
        <dbReference type="SAM" id="Phobius"/>
    </source>
</evidence>
<dbReference type="Proteomes" id="UP000001798">
    <property type="component" value="Chromosome 13"/>
</dbReference>
<proteinExistence type="predicted"/>
<dbReference type="KEGG" id="bfu:BCIN_13g02300"/>
<gene>
    <name evidence="3" type="ORF">BCIN_13g02300</name>
</gene>
<keyword evidence="4" id="KW-1185">Reference proteome</keyword>
<dbReference type="OrthoDB" id="3498735at2759"/>
<keyword evidence="1" id="KW-1133">Transmembrane helix</keyword>
<protein>
    <recommendedName>
        <fullName evidence="2">2EXR domain-containing protein</fullName>
    </recommendedName>
</protein>
<keyword evidence="1" id="KW-0472">Membrane</keyword>
<name>A0A384K0U0_BOTFB</name>
<dbReference type="RefSeq" id="XP_024552539.1">
    <property type="nucleotide sequence ID" value="XM_024696726.1"/>
</dbReference>
<reference evidence="3 4" key="2">
    <citation type="journal article" date="2012" name="Eukaryot. Cell">
        <title>Genome update of Botrytis cinerea strains B05.10 and T4.</title>
        <authorList>
            <person name="Staats M."/>
            <person name="van Kan J.A."/>
        </authorList>
    </citation>
    <scope>NUCLEOTIDE SEQUENCE [LARGE SCALE GENOMIC DNA]</scope>
    <source>
        <strain evidence="3 4">B05.10</strain>
    </source>
</reference>
<accession>A0A384K0U0</accession>
<evidence type="ECO:0000313" key="3">
    <source>
        <dbReference type="EMBL" id="ATZ56391.1"/>
    </source>
</evidence>
<dbReference type="AlphaFoldDB" id="A0A384K0U0"/>
<evidence type="ECO:0000313" key="4">
    <source>
        <dbReference type="Proteomes" id="UP000001798"/>
    </source>
</evidence>
<organism evidence="3 4">
    <name type="scientific">Botryotinia fuckeliana (strain B05.10)</name>
    <name type="common">Noble rot fungus</name>
    <name type="synonym">Botrytis cinerea</name>
    <dbReference type="NCBI Taxonomy" id="332648"/>
    <lineage>
        <taxon>Eukaryota</taxon>
        <taxon>Fungi</taxon>
        <taxon>Dikarya</taxon>
        <taxon>Ascomycota</taxon>
        <taxon>Pezizomycotina</taxon>
        <taxon>Leotiomycetes</taxon>
        <taxon>Helotiales</taxon>
        <taxon>Sclerotiniaceae</taxon>
        <taxon>Botrytis</taxon>
    </lineage>
</organism>
<dbReference type="GeneID" id="5435814"/>
<dbReference type="InterPro" id="IPR045518">
    <property type="entry name" value="2EXR"/>
</dbReference>
<reference evidence="3 4" key="3">
    <citation type="journal article" date="2017" name="Mol. Plant Pathol.">
        <title>A gapless genome sequence of the fungus Botrytis cinerea.</title>
        <authorList>
            <person name="Van Kan J.A."/>
            <person name="Stassen J.H."/>
            <person name="Mosbach A."/>
            <person name="Van Der Lee T.A."/>
            <person name="Faino L."/>
            <person name="Farmer A.D."/>
            <person name="Papasotiriou D.G."/>
            <person name="Zhou S."/>
            <person name="Seidl M.F."/>
            <person name="Cottam E."/>
            <person name="Edel D."/>
            <person name="Hahn M."/>
            <person name="Schwartz D.C."/>
            <person name="Dietrich R.A."/>
            <person name="Widdison S."/>
            <person name="Scalliet G."/>
        </authorList>
    </citation>
    <scope>NUCLEOTIDE SEQUENCE [LARGE SCALE GENOMIC DNA]</scope>
    <source>
        <strain evidence="3 4">B05.10</strain>
    </source>
</reference>
<sequence length="570" mass="66812">MHKFSPFLLSVPIINFTLFIKILGSIYQSWRSFQSLHVLLCALTNLRPQSYHQITSSNSWFEAFIQDRITSYFLKMIEESDSIQQDYVTQPCFPFDLTYRPTLPHTHHGFKAQNRIFPSGHQLQSSRIHLSSPLDVSLISHLPQKLGLRRMKKSDNLAGLARAEIKSYREIVMRNDTDFSFPKFANFPKEIRLKIWEEYANNLPPRDIPVWRLRNPYVHSSGSCYINIYDHNSKRLQLIPLSSGSERHYDFKWVCPQPDILYINSEARKVGLRIYTQESLNGTNCSKMNWELGSETGPATIYRHINGMDRVMPMFDFSNGHETFWIEHEHQLEGRIALNAFLYDLDPNQPVLPSDTMLMLMKSFSTAQERRKLYDIEVAKAWGAVIPSTAIPPPSRTLGNFHPFNVKEITIYYRTESLIGVKEFKWTTISEDHLHDYEGYQAMLNMQRAVKIAYQYWELQRYRNWVHYTGHMDPQTTAALVADLDTPEFKKRIGKMSYLLLTMTRDNERLQAKYKSRMEYKMANPRRCWNDRMEEVWEKRVPVLPKIQFAICARKEGGLKGVVRPPGFKL</sequence>
<dbReference type="Pfam" id="PF20150">
    <property type="entry name" value="2EXR"/>
    <property type="match status" value="1"/>
</dbReference>
<reference evidence="3 4" key="1">
    <citation type="journal article" date="2011" name="PLoS Genet.">
        <title>Genomic analysis of the necrotrophic fungal pathogens Sclerotinia sclerotiorum and Botrytis cinerea.</title>
        <authorList>
            <person name="Amselem J."/>
            <person name="Cuomo C.A."/>
            <person name="van Kan J.A."/>
            <person name="Viaud M."/>
            <person name="Benito E.P."/>
            <person name="Couloux A."/>
            <person name="Coutinho P.M."/>
            <person name="de Vries R.P."/>
            <person name="Dyer P.S."/>
            <person name="Fillinger S."/>
            <person name="Fournier E."/>
            <person name="Gout L."/>
            <person name="Hahn M."/>
            <person name="Kohn L."/>
            <person name="Lapalu N."/>
            <person name="Plummer K.M."/>
            <person name="Pradier J.M."/>
            <person name="Quevillon E."/>
            <person name="Sharon A."/>
            <person name="Simon A."/>
            <person name="ten Have A."/>
            <person name="Tudzynski B."/>
            <person name="Tudzynski P."/>
            <person name="Wincker P."/>
            <person name="Andrew M."/>
            <person name="Anthouard V."/>
            <person name="Beever R.E."/>
            <person name="Beffa R."/>
            <person name="Benoit I."/>
            <person name="Bouzid O."/>
            <person name="Brault B."/>
            <person name="Chen Z."/>
            <person name="Choquer M."/>
            <person name="Collemare J."/>
            <person name="Cotton P."/>
            <person name="Danchin E.G."/>
            <person name="Da Silva C."/>
            <person name="Gautier A."/>
            <person name="Giraud C."/>
            <person name="Giraud T."/>
            <person name="Gonzalez C."/>
            <person name="Grossetete S."/>
            <person name="Guldener U."/>
            <person name="Henrissat B."/>
            <person name="Howlett B.J."/>
            <person name="Kodira C."/>
            <person name="Kretschmer M."/>
            <person name="Lappartient A."/>
            <person name="Leroch M."/>
            <person name="Levis C."/>
            <person name="Mauceli E."/>
            <person name="Neuveglise C."/>
            <person name="Oeser B."/>
            <person name="Pearson M."/>
            <person name="Poulain J."/>
            <person name="Poussereau N."/>
            <person name="Quesneville H."/>
            <person name="Rascle C."/>
            <person name="Schumacher J."/>
            <person name="Segurens B."/>
            <person name="Sexton A."/>
            <person name="Silva E."/>
            <person name="Sirven C."/>
            <person name="Soanes D.M."/>
            <person name="Talbot N.J."/>
            <person name="Templeton M."/>
            <person name="Yandava C."/>
            <person name="Yarden O."/>
            <person name="Zeng Q."/>
            <person name="Rollins J.A."/>
            <person name="Lebrun M.H."/>
            <person name="Dickman M."/>
        </authorList>
    </citation>
    <scope>NUCLEOTIDE SEQUENCE [LARGE SCALE GENOMIC DNA]</scope>
    <source>
        <strain evidence="3 4">B05.10</strain>
    </source>
</reference>
<evidence type="ECO:0000259" key="2">
    <source>
        <dbReference type="Pfam" id="PF20150"/>
    </source>
</evidence>
<dbReference type="VEuPathDB" id="FungiDB:Bcin13g02300"/>